<evidence type="ECO:0000313" key="1">
    <source>
        <dbReference type="EMBL" id="KAK8952463.1"/>
    </source>
</evidence>
<gene>
    <name evidence="1" type="ORF">KSP39_PZI003762</name>
</gene>
<keyword evidence="2" id="KW-1185">Reference proteome</keyword>
<dbReference type="Proteomes" id="UP001418222">
    <property type="component" value="Unassembled WGS sequence"/>
</dbReference>
<name>A0AAP0BWN6_9ASPA</name>
<dbReference type="AlphaFoldDB" id="A0AAP0BWN6"/>
<reference evidence="1 2" key="1">
    <citation type="journal article" date="2022" name="Nat. Plants">
        <title>Genomes of leafy and leafless Platanthera orchids illuminate the evolution of mycoheterotrophy.</title>
        <authorList>
            <person name="Li M.H."/>
            <person name="Liu K.W."/>
            <person name="Li Z."/>
            <person name="Lu H.C."/>
            <person name="Ye Q.L."/>
            <person name="Zhang D."/>
            <person name="Wang J.Y."/>
            <person name="Li Y.F."/>
            <person name="Zhong Z.M."/>
            <person name="Liu X."/>
            <person name="Yu X."/>
            <person name="Liu D.K."/>
            <person name="Tu X.D."/>
            <person name="Liu B."/>
            <person name="Hao Y."/>
            <person name="Liao X.Y."/>
            <person name="Jiang Y.T."/>
            <person name="Sun W.H."/>
            <person name="Chen J."/>
            <person name="Chen Y.Q."/>
            <person name="Ai Y."/>
            <person name="Zhai J.W."/>
            <person name="Wu S.S."/>
            <person name="Zhou Z."/>
            <person name="Hsiao Y.Y."/>
            <person name="Wu W.L."/>
            <person name="Chen Y.Y."/>
            <person name="Lin Y.F."/>
            <person name="Hsu J.L."/>
            <person name="Li C.Y."/>
            <person name="Wang Z.W."/>
            <person name="Zhao X."/>
            <person name="Zhong W.Y."/>
            <person name="Ma X.K."/>
            <person name="Ma L."/>
            <person name="Huang J."/>
            <person name="Chen G.Z."/>
            <person name="Huang M.Z."/>
            <person name="Huang L."/>
            <person name="Peng D.H."/>
            <person name="Luo Y.B."/>
            <person name="Zou S.Q."/>
            <person name="Chen S.P."/>
            <person name="Lan S."/>
            <person name="Tsai W.C."/>
            <person name="Van de Peer Y."/>
            <person name="Liu Z.J."/>
        </authorList>
    </citation>
    <scope>NUCLEOTIDE SEQUENCE [LARGE SCALE GENOMIC DNA]</scope>
    <source>
        <strain evidence="1">Lor287</strain>
    </source>
</reference>
<proteinExistence type="predicted"/>
<dbReference type="EMBL" id="JBBWWQ010000003">
    <property type="protein sequence ID" value="KAK8952463.1"/>
    <property type="molecule type" value="Genomic_DNA"/>
</dbReference>
<sequence>MCGCGAAPRIDASVAGHADPLAEEAAEGWRASNLACSVSMEATRDSWASTRRKRVSLAFSNGASAVEHVFGAMIAEGRSGGSGGSSAGGATLVGAGAVVRRGLCWRRRCGTGCAACGWFGSGLCGGGLCGRGWCGTGWYSGGLRRAKGAGRISLVPDGDLVLLIERRAGRCRVLGKSRSGKIAVIARLGSDSGVQIKAKS</sequence>
<organism evidence="1 2">
    <name type="scientific">Platanthera zijinensis</name>
    <dbReference type="NCBI Taxonomy" id="2320716"/>
    <lineage>
        <taxon>Eukaryota</taxon>
        <taxon>Viridiplantae</taxon>
        <taxon>Streptophyta</taxon>
        <taxon>Embryophyta</taxon>
        <taxon>Tracheophyta</taxon>
        <taxon>Spermatophyta</taxon>
        <taxon>Magnoliopsida</taxon>
        <taxon>Liliopsida</taxon>
        <taxon>Asparagales</taxon>
        <taxon>Orchidaceae</taxon>
        <taxon>Orchidoideae</taxon>
        <taxon>Orchideae</taxon>
        <taxon>Orchidinae</taxon>
        <taxon>Platanthera</taxon>
    </lineage>
</organism>
<protein>
    <submittedName>
        <fullName evidence="1">Uncharacterized protein</fullName>
    </submittedName>
</protein>
<accession>A0AAP0BWN6</accession>
<evidence type="ECO:0000313" key="2">
    <source>
        <dbReference type="Proteomes" id="UP001418222"/>
    </source>
</evidence>
<comment type="caution">
    <text evidence="1">The sequence shown here is derived from an EMBL/GenBank/DDBJ whole genome shotgun (WGS) entry which is preliminary data.</text>
</comment>